<dbReference type="InterPro" id="IPR051692">
    <property type="entry name" value="OMP-like"/>
</dbReference>
<keyword evidence="9" id="KW-1185">Reference proteome</keyword>
<organism evidence="8 9">
    <name type="scientific">Bradyrhizobium iriomotense</name>
    <dbReference type="NCBI Taxonomy" id="441950"/>
    <lineage>
        <taxon>Bacteria</taxon>
        <taxon>Pseudomonadati</taxon>
        <taxon>Pseudomonadota</taxon>
        <taxon>Alphaproteobacteria</taxon>
        <taxon>Hyphomicrobiales</taxon>
        <taxon>Nitrobacteraceae</taxon>
        <taxon>Bradyrhizobium</taxon>
    </lineage>
</organism>
<dbReference type="RefSeq" id="WP_284267667.1">
    <property type="nucleotide sequence ID" value="NZ_BSOW01000012.1"/>
</dbReference>
<comment type="similarity">
    <text evidence="5">Belongs to the Omp25/RopB family.</text>
</comment>
<dbReference type="Proteomes" id="UP001156905">
    <property type="component" value="Unassembled WGS sequence"/>
</dbReference>
<dbReference type="InterPro" id="IPR027385">
    <property type="entry name" value="Beta-barrel_OMP"/>
</dbReference>
<dbReference type="InterPro" id="IPR011250">
    <property type="entry name" value="OMP/PagP_B-barrel"/>
</dbReference>
<dbReference type="SUPFAM" id="SSF56925">
    <property type="entry name" value="OMPA-like"/>
    <property type="match status" value="1"/>
</dbReference>
<dbReference type="PANTHER" id="PTHR34001:SF3">
    <property type="entry name" value="BLL7405 PROTEIN"/>
    <property type="match status" value="1"/>
</dbReference>
<comment type="subcellular location">
    <subcellularLocation>
        <location evidence="1">Cell outer membrane</location>
    </subcellularLocation>
</comment>
<evidence type="ECO:0000313" key="9">
    <source>
        <dbReference type="Proteomes" id="UP001156905"/>
    </source>
</evidence>
<dbReference type="Pfam" id="PF13505">
    <property type="entry name" value="OMP_b-brl"/>
    <property type="match status" value="1"/>
</dbReference>
<evidence type="ECO:0000256" key="1">
    <source>
        <dbReference type="ARBA" id="ARBA00004442"/>
    </source>
</evidence>
<protein>
    <recommendedName>
        <fullName evidence="7">Outer membrane protein beta-barrel domain-containing protein</fullName>
    </recommendedName>
</protein>
<name>A0ABQ6AY22_9BRAD</name>
<evidence type="ECO:0000256" key="3">
    <source>
        <dbReference type="ARBA" id="ARBA00023136"/>
    </source>
</evidence>
<gene>
    <name evidence="8" type="ORF">GCM10007857_37850</name>
</gene>
<keyword evidence="3" id="KW-0472">Membrane</keyword>
<feature type="domain" description="Outer membrane protein beta-barrel" evidence="7">
    <location>
        <begin position="7"/>
        <end position="295"/>
    </location>
</feature>
<evidence type="ECO:0000256" key="4">
    <source>
        <dbReference type="ARBA" id="ARBA00023237"/>
    </source>
</evidence>
<evidence type="ECO:0000313" key="8">
    <source>
        <dbReference type="EMBL" id="GLR87074.1"/>
    </source>
</evidence>
<feature type="signal peptide" evidence="6">
    <location>
        <begin position="1"/>
        <end position="19"/>
    </location>
</feature>
<feature type="chain" id="PRO_5045159444" description="Outer membrane protein beta-barrel domain-containing protein" evidence="6">
    <location>
        <begin position="20"/>
        <end position="295"/>
    </location>
</feature>
<dbReference type="EMBL" id="BSOW01000012">
    <property type="protein sequence ID" value="GLR87074.1"/>
    <property type="molecule type" value="Genomic_DNA"/>
</dbReference>
<evidence type="ECO:0000256" key="2">
    <source>
        <dbReference type="ARBA" id="ARBA00022729"/>
    </source>
</evidence>
<evidence type="ECO:0000259" key="7">
    <source>
        <dbReference type="Pfam" id="PF13505"/>
    </source>
</evidence>
<sequence>MRRLWFVAAILGSVSAAHAADMPDLPVLRGALTDGLSRTTHNWDGWYVGGDAGYSSASVDFSQSVVGLTNFIFRDSVLQQPTANWSLMKKTTTQGANFGAFVGRNWQWYDAILGLEVNYSYFNTISTSTTGSNSLMIVNPAGETRPAGITNNYGVTLTGTAAAQVKDMVTFRGRMGWDGGDFMPYFFSGLAVGRMDVSRTVTSNVTLRQDSTVTDVFGNTITIIGTTYAVPAQSQTQSQHRTNNFVPGWVAGVGFEYCLWEGLFARAEWEYVKFSPVMNTNVTLNNVRAGLGYKF</sequence>
<evidence type="ECO:0000256" key="6">
    <source>
        <dbReference type="SAM" id="SignalP"/>
    </source>
</evidence>
<dbReference type="Gene3D" id="2.40.160.20">
    <property type="match status" value="1"/>
</dbReference>
<reference evidence="9" key="1">
    <citation type="journal article" date="2019" name="Int. J. Syst. Evol. Microbiol.">
        <title>The Global Catalogue of Microorganisms (GCM) 10K type strain sequencing project: providing services to taxonomists for standard genome sequencing and annotation.</title>
        <authorList>
            <consortium name="The Broad Institute Genomics Platform"/>
            <consortium name="The Broad Institute Genome Sequencing Center for Infectious Disease"/>
            <person name="Wu L."/>
            <person name="Ma J."/>
        </authorList>
    </citation>
    <scope>NUCLEOTIDE SEQUENCE [LARGE SCALE GENOMIC DNA]</scope>
    <source>
        <strain evidence="9">NBRC 102520</strain>
    </source>
</reference>
<keyword evidence="4" id="KW-0998">Cell outer membrane</keyword>
<accession>A0ABQ6AY22</accession>
<dbReference type="PANTHER" id="PTHR34001">
    <property type="entry name" value="BLL7405 PROTEIN"/>
    <property type="match status" value="1"/>
</dbReference>
<evidence type="ECO:0000256" key="5">
    <source>
        <dbReference type="ARBA" id="ARBA00038306"/>
    </source>
</evidence>
<proteinExistence type="inferred from homology"/>
<comment type="caution">
    <text evidence="8">The sequence shown here is derived from an EMBL/GenBank/DDBJ whole genome shotgun (WGS) entry which is preliminary data.</text>
</comment>
<keyword evidence="2 6" id="KW-0732">Signal</keyword>